<keyword evidence="2" id="KW-1185">Reference proteome</keyword>
<comment type="caution">
    <text evidence="1">The sequence shown here is derived from an EMBL/GenBank/DDBJ whole genome shotgun (WGS) entry which is preliminary data.</text>
</comment>
<dbReference type="RefSeq" id="WP_161490815.1">
    <property type="nucleotide sequence ID" value="NZ_MRZU01000004.1"/>
</dbReference>
<evidence type="ECO:0000313" key="1">
    <source>
        <dbReference type="EMBL" id="OUJ18448.1"/>
    </source>
</evidence>
<organism evidence="1 2">
    <name type="scientific">Methanonatronarchaeum thermophilum</name>
    <dbReference type="NCBI Taxonomy" id="1927129"/>
    <lineage>
        <taxon>Archaea</taxon>
        <taxon>Methanobacteriati</taxon>
        <taxon>Methanobacteriota</taxon>
        <taxon>Methanonatronarchaeia</taxon>
        <taxon>Methanonatronarchaeales</taxon>
        <taxon>Methanonatronarchaeaceae</taxon>
        <taxon>Methanonatronarchaeum</taxon>
    </lineage>
</organism>
<dbReference type="InterPro" id="IPR019271">
    <property type="entry name" value="DUF2284_metal-binding"/>
</dbReference>
<dbReference type="Proteomes" id="UP000195137">
    <property type="component" value="Unassembled WGS sequence"/>
</dbReference>
<evidence type="ECO:0000313" key="2">
    <source>
        <dbReference type="Proteomes" id="UP000195137"/>
    </source>
</evidence>
<dbReference type="EMBL" id="MRZU01000004">
    <property type="protein sequence ID" value="OUJ18448.1"/>
    <property type="molecule type" value="Genomic_DNA"/>
</dbReference>
<name>A0A1Y3GAK1_9EURY</name>
<accession>A0A1Y3GAK1</accession>
<gene>
    <name evidence="1" type="ORF">AMET1_1364</name>
</gene>
<protein>
    <submittedName>
        <fullName evidence="1">Putative metal-binding protein</fullName>
    </submittedName>
</protein>
<dbReference type="PIRSF" id="PIRSF018748">
    <property type="entry name" value="UCP018748"/>
    <property type="match status" value="1"/>
</dbReference>
<sequence>MKKKEITKILHEKGYNNYKWINPKEIEVREWVRIKCRNCPNYGTAAHCPPHTPTTKTTKKFLNEYNKAILLHIPKKLENPKNHSKWTNKINQQLIEIENTLFLKNYYKAYTLFIGPCKQCKQCTANPKTCRHPKKARPTPEAMGIDVYQTIQKTNYPIKTLTNYNQTINQYTFILIE</sequence>
<proteinExistence type="predicted"/>
<reference evidence="1 2" key="1">
    <citation type="submission" date="2016-12" db="EMBL/GenBank/DDBJ databases">
        <title>Discovery of methanogenic haloarchaea.</title>
        <authorList>
            <person name="Sorokin D.Y."/>
            <person name="Makarova K.S."/>
            <person name="Abbas B."/>
            <person name="Ferrer M."/>
            <person name="Golyshin P.N."/>
        </authorList>
    </citation>
    <scope>NUCLEOTIDE SEQUENCE [LARGE SCALE GENOMIC DNA]</scope>
    <source>
        <strain evidence="1">AMET1</strain>
    </source>
</reference>
<dbReference type="Pfam" id="PF10050">
    <property type="entry name" value="DUF2284"/>
    <property type="match status" value="1"/>
</dbReference>
<dbReference type="OrthoDB" id="73362at2157"/>
<dbReference type="AlphaFoldDB" id="A0A1Y3GAK1"/>